<feature type="transmembrane region" description="Helical" evidence="8">
    <location>
        <begin position="123"/>
        <end position="141"/>
    </location>
</feature>
<keyword evidence="7 8" id="KW-0472">Membrane</keyword>
<keyword evidence="4 10" id="KW-0808">Transferase</keyword>
<feature type="transmembrane region" description="Helical" evidence="8">
    <location>
        <begin position="302"/>
        <end position="321"/>
    </location>
</feature>
<reference evidence="10 11" key="1">
    <citation type="journal article" date="2018" name="Int. J. Syst. Evol. Microbiol.">
        <title>Adhaeribacter swui sp. nov., isolated from wet mud.</title>
        <authorList>
            <person name="Kim D.U."/>
            <person name="Kim K.W."/>
            <person name="Kang M.S."/>
            <person name="Kim J.Y."/>
            <person name="Jang J.H."/>
            <person name="Kim M.K."/>
        </authorList>
    </citation>
    <scope>NUCLEOTIDE SEQUENCE [LARGE SCALE GENOMIC DNA]</scope>
    <source>
        <strain evidence="10 11">KCTC 52873</strain>
    </source>
</reference>
<feature type="transmembrane region" description="Helical" evidence="8">
    <location>
        <begin position="94"/>
        <end position="114"/>
    </location>
</feature>
<dbReference type="KEGG" id="aswu:HUW51_20455"/>
<evidence type="ECO:0000313" key="10">
    <source>
        <dbReference type="EMBL" id="QNF34975.1"/>
    </source>
</evidence>
<name>A0A7G7GCU1_9BACT</name>
<protein>
    <submittedName>
        <fullName evidence="10">Glycosyltransferase family 39 protein</fullName>
    </submittedName>
</protein>
<evidence type="ECO:0000256" key="8">
    <source>
        <dbReference type="SAM" id="Phobius"/>
    </source>
</evidence>
<feature type="transmembrane region" description="Helical" evidence="8">
    <location>
        <begin position="267"/>
        <end position="290"/>
    </location>
</feature>
<sequence length="550" mass="63232">MPQVLNSPYSLLHKTSVQVLLILVVLYATFFQNLQALEPSLMEARNFITVREIMENGTWLIPTLNGEPRLAKPPLPTWLTAISVLVDGDLYNLAALRFPAACISALLVIFLYLFTRMLTNDRIIPFLASLILATSFSFFNIGRQGTWDIYCHSFMMGGLWLLMAGLKKERNSIGLFAGSGFLMGLSFLSKGPVSFYALLLPFLISYAWAYGSKVFRKQGSGILITVIVCLVVSFAWPIYVYFQEPARMATNISNESTAWVNRHVKPFWFYISFPWQVGIWAIFAVAALAIPYAQRRISSFGNYRFLSGWVISCFILLSLIPEKKERYLLPLLMPLALLTAYYLRYLWEAFQNKTTTKPDRILFRINAIVYIILCIGIPVLLYFFAFKNQLIAPAFLIFFSALFLMLAFCFAVIWYQQNFKKFVIAAVVLHVAALYVLMPRFGDMVRPLKKFYGLNQVRQQVKLKSIPFYVVQEMSPEHIWEVGKKVNALAWDQQHVENPETLPAALFSKFALQATHLPNTTVHLKEIGRYQYDRRHPEQVYYLYLLTPNK</sequence>
<dbReference type="Pfam" id="PF13231">
    <property type="entry name" value="PMT_2"/>
    <property type="match status" value="1"/>
</dbReference>
<dbReference type="EMBL" id="CP055156">
    <property type="protein sequence ID" value="QNF34975.1"/>
    <property type="molecule type" value="Genomic_DNA"/>
</dbReference>
<dbReference type="GO" id="GO:0010041">
    <property type="term" value="P:response to iron(III) ion"/>
    <property type="evidence" value="ECO:0007669"/>
    <property type="project" value="TreeGrafter"/>
</dbReference>
<feature type="transmembrane region" description="Helical" evidence="8">
    <location>
        <begin position="422"/>
        <end position="441"/>
    </location>
</feature>
<feature type="transmembrane region" description="Helical" evidence="8">
    <location>
        <begin position="223"/>
        <end position="242"/>
    </location>
</feature>
<dbReference type="GO" id="GO:0016763">
    <property type="term" value="F:pentosyltransferase activity"/>
    <property type="evidence" value="ECO:0007669"/>
    <property type="project" value="TreeGrafter"/>
</dbReference>
<keyword evidence="3" id="KW-0328">Glycosyltransferase</keyword>
<dbReference type="AlphaFoldDB" id="A0A7G7GCU1"/>
<dbReference type="PANTHER" id="PTHR33908">
    <property type="entry name" value="MANNOSYLTRANSFERASE YKCB-RELATED"/>
    <property type="match status" value="1"/>
</dbReference>
<evidence type="ECO:0000313" key="11">
    <source>
        <dbReference type="Proteomes" id="UP000515237"/>
    </source>
</evidence>
<evidence type="ECO:0000256" key="1">
    <source>
        <dbReference type="ARBA" id="ARBA00004651"/>
    </source>
</evidence>
<evidence type="ECO:0000256" key="3">
    <source>
        <dbReference type="ARBA" id="ARBA00022676"/>
    </source>
</evidence>
<feature type="domain" description="Glycosyltransferase RgtA/B/C/D-like" evidence="9">
    <location>
        <begin position="72"/>
        <end position="232"/>
    </location>
</feature>
<evidence type="ECO:0000256" key="7">
    <source>
        <dbReference type="ARBA" id="ARBA00023136"/>
    </source>
</evidence>
<organism evidence="10 11">
    <name type="scientific">Adhaeribacter swui</name>
    <dbReference type="NCBI Taxonomy" id="2086471"/>
    <lineage>
        <taxon>Bacteria</taxon>
        <taxon>Pseudomonadati</taxon>
        <taxon>Bacteroidota</taxon>
        <taxon>Cytophagia</taxon>
        <taxon>Cytophagales</taxon>
        <taxon>Hymenobacteraceae</taxon>
        <taxon>Adhaeribacter</taxon>
    </lineage>
</organism>
<evidence type="ECO:0000256" key="6">
    <source>
        <dbReference type="ARBA" id="ARBA00022989"/>
    </source>
</evidence>
<dbReference type="PANTHER" id="PTHR33908:SF3">
    <property type="entry name" value="UNDECAPRENYL PHOSPHATE-ALPHA-4-AMINO-4-DEOXY-L-ARABINOSE ARABINOSYL TRANSFERASE"/>
    <property type="match status" value="1"/>
</dbReference>
<accession>A0A7G7GCU1</accession>
<proteinExistence type="predicted"/>
<keyword evidence="2" id="KW-1003">Cell membrane</keyword>
<feature type="transmembrane region" description="Helical" evidence="8">
    <location>
        <begin position="147"/>
        <end position="166"/>
    </location>
</feature>
<comment type="subcellular location">
    <subcellularLocation>
        <location evidence="1">Cell membrane</location>
        <topology evidence="1">Multi-pass membrane protein</topology>
    </subcellularLocation>
</comment>
<feature type="transmembrane region" description="Helical" evidence="8">
    <location>
        <begin position="391"/>
        <end position="415"/>
    </location>
</feature>
<dbReference type="Proteomes" id="UP000515237">
    <property type="component" value="Chromosome"/>
</dbReference>
<dbReference type="InterPro" id="IPR038731">
    <property type="entry name" value="RgtA/B/C-like"/>
</dbReference>
<keyword evidence="6 8" id="KW-1133">Transmembrane helix</keyword>
<gene>
    <name evidence="10" type="ORF">HUW51_20455</name>
</gene>
<keyword evidence="5 8" id="KW-0812">Transmembrane</keyword>
<evidence type="ECO:0000256" key="4">
    <source>
        <dbReference type="ARBA" id="ARBA00022679"/>
    </source>
</evidence>
<feature type="transmembrane region" description="Helical" evidence="8">
    <location>
        <begin position="367"/>
        <end position="385"/>
    </location>
</feature>
<feature type="transmembrane region" description="Helical" evidence="8">
    <location>
        <begin position="327"/>
        <end position="347"/>
    </location>
</feature>
<evidence type="ECO:0000256" key="5">
    <source>
        <dbReference type="ARBA" id="ARBA00022692"/>
    </source>
</evidence>
<feature type="transmembrane region" description="Helical" evidence="8">
    <location>
        <begin position="195"/>
        <end position="211"/>
    </location>
</feature>
<dbReference type="RefSeq" id="WP_185271468.1">
    <property type="nucleotide sequence ID" value="NZ_CP055156.1"/>
</dbReference>
<evidence type="ECO:0000259" key="9">
    <source>
        <dbReference type="Pfam" id="PF13231"/>
    </source>
</evidence>
<feature type="transmembrane region" description="Helical" evidence="8">
    <location>
        <begin position="12"/>
        <end position="31"/>
    </location>
</feature>
<dbReference type="InterPro" id="IPR050297">
    <property type="entry name" value="LipidA_mod_glycosyltrf_83"/>
</dbReference>
<dbReference type="GO" id="GO:0009103">
    <property type="term" value="P:lipopolysaccharide biosynthetic process"/>
    <property type="evidence" value="ECO:0007669"/>
    <property type="project" value="UniProtKB-ARBA"/>
</dbReference>
<evidence type="ECO:0000256" key="2">
    <source>
        <dbReference type="ARBA" id="ARBA00022475"/>
    </source>
</evidence>
<keyword evidence="11" id="KW-1185">Reference proteome</keyword>
<dbReference type="GO" id="GO:0005886">
    <property type="term" value="C:plasma membrane"/>
    <property type="evidence" value="ECO:0007669"/>
    <property type="project" value="UniProtKB-SubCell"/>
</dbReference>